<evidence type="ECO:0000313" key="2">
    <source>
        <dbReference type="Proteomes" id="UP000663823"/>
    </source>
</evidence>
<accession>A0A820HXV6</accession>
<evidence type="ECO:0000313" key="1">
    <source>
        <dbReference type="EMBL" id="CAF4303453.1"/>
    </source>
</evidence>
<name>A0A820HXV6_9BILA</name>
<dbReference type="EMBL" id="CAJOAX010047885">
    <property type="protein sequence ID" value="CAF4303453.1"/>
    <property type="molecule type" value="Genomic_DNA"/>
</dbReference>
<reference evidence="1" key="1">
    <citation type="submission" date="2021-02" db="EMBL/GenBank/DDBJ databases">
        <authorList>
            <person name="Nowell W R."/>
        </authorList>
    </citation>
    <scope>NUCLEOTIDE SEQUENCE</scope>
</reference>
<sequence>SKNHIKEMTTRLKELEMLEALNSWQQISPDQLKLNLQKVQDGIINQWRVEAELKQIIESNLVDSQTIDGKVSCRSCDHYLGQLSWIRKRNNSYFIRQQQLTERIEIDCFYEERIFKEIQVKGTNNIL</sequence>
<feature type="non-terminal residue" evidence="1">
    <location>
        <position position="1"/>
    </location>
</feature>
<comment type="caution">
    <text evidence="1">The sequence shown here is derived from an EMBL/GenBank/DDBJ whole genome shotgun (WGS) entry which is preliminary data.</text>
</comment>
<proteinExistence type="predicted"/>
<protein>
    <submittedName>
        <fullName evidence="1">Uncharacterized protein</fullName>
    </submittedName>
</protein>
<feature type="non-terminal residue" evidence="1">
    <location>
        <position position="127"/>
    </location>
</feature>
<organism evidence="1 2">
    <name type="scientific">Rotaria sordida</name>
    <dbReference type="NCBI Taxonomy" id="392033"/>
    <lineage>
        <taxon>Eukaryota</taxon>
        <taxon>Metazoa</taxon>
        <taxon>Spiralia</taxon>
        <taxon>Gnathifera</taxon>
        <taxon>Rotifera</taxon>
        <taxon>Eurotatoria</taxon>
        <taxon>Bdelloidea</taxon>
        <taxon>Philodinida</taxon>
        <taxon>Philodinidae</taxon>
        <taxon>Rotaria</taxon>
    </lineage>
</organism>
<dbReference type="Proteomes" id="UP000663823">
    <property type="component" value="Unassembled WGS sequence"/>
</dbReference>
<gene>
    <name evidence="1" type="ORF">OTI717_LOCUS42118</name>
</gene>
<dbReference type="AlphaFoldDB" id="A0A820HXV6"/>